<evidence type="ECO:0000313" key="1">
    <source>
        <dbReference type="EMBL" id="MFF4779374.1"/>
    </source>
</evidence>
<accession>A0ABW6VJ30</accession>
<dbReference type="RefSeq" id="WP_387348114.1">
    <property type="nucleotide sequence ID" value="NZ_JBIAXI010000048.1"/>
</dbReference>
<dbReference type="Proteomes" id="UP001602119">
    <property type="component" value="Unassembled WGS sequence"/>
</dbReference>
<proteinExistence type="predicted"/>
<protein>
    <submittedName>
        <fullName evidence="1">Uncharacterized protein</fullName>
    </submittedName>
</protein>
<comment type="caution">
    <text evidence="1">The sequence shown here is derived from an EMBL/GenBank/DDBJ whole genome shotgun (WGS) entry which is preliminary data.</text>
</comment>
<dbReference type="EMBL" id="JBIAXI010000048">
    <property type="protein sequence ID" value="MFF4779374.1"/>
    <property type="molecule type" value="Genomic_DNA"/>
</dbReference>
<gene>
    <name evidence="1" type="ORF">ACFY05_41815</name>
</gene>
<organism evidence="1 2">
    <name type="scientific">Microtetraspora fusca</name>
    <dbReference type="NCBI Taxonomy" id="1997"/>
    <lineage>
        <taxon>Bacteria</taxon>
        <taxon>Bacillati</taxon>
        <taxon>Actinomycetota</taxon>
        <taxon>Actinomycetes</taxon>
        <taxon>Streptosporangiales</taxon>
        <taxon>Streptosporangiaceae</taxon>
        <taxon>Microtetraspora</taxon>
    </lineage>
</organism>
<name>A0ABW6VJ30_MICFU</name>
<reference evidence="1 2" key="1">
    <citation type="submission" date="2024-10" db="EMBL/GenBank/DDBJ databases">
        <title>The Natural Products Discovery Center: Release of the First 8490 Sequenced Strains for Exploring Actinobacteria Biosynthetic Diversity.</title>
        <authorList>
            <person name="Kalkreuter E."/>
            <person name="Kautsar S.A."/>
            <person name="Yang D."/>
            <person name="Bader C.D."/>
            <person name="Teijaro C.N."/>
            <person name="Fluegel L."/>
            <person name="Davis C.M."/>
            <person name="Simpson J.R."/>
            <person name="Lauterbach L."/>
            <person name="Steele A.D."/>
            <person name="Gui C."/>
            <person name="Meng S."/>
            <person name="Li G."/>
            <person name="Viehrig K."/>
            <person name="Ye F."/>
            <person name="Su P."/>
            <person name="Kiefer A.F."/>
            <person name="Nichols A."/>
            <person name="Cepeda A.J."/>
            <person name="Yan W."/>
            <person name="Fan B."/>
            <person name="Jiang Y."/>
            <person name="Adhikari A."/>
            <person name="Zheng C.-J."/>
            <person name="Schuster L."/>
            <person name="Cowan T.M."/>
            <person name="Smanski M.J."/>
            <person name="Chevrette M.G."/>
            <person name="De Carvalho L.P.S."/>
            <person name="Shen B."/>
        </authorList>
    </citation>
    <scope>NUCLEOTIDE SEQUENCE [LARGE SCALE GENOMIC DNA]</scope>
    <source>
        <strain evidence="1 2">NPDC001281</strain>
    </source>
</reference>
<sequence>MIAILDSSGNLHIAGQVKTGQTNMTCETGM</sequence>
<keyword evidence="2" id="KW-1185">Reference proteome</keyword>
<evidence type="ECO:0000313" key="2">
    <source>
        <dbReference type="Proteomes" id="UP001602119"/>
    </source>
</evidence>